<dbReference type="OrthoDB" id="1188001at2"/>
<dbReference type="GO" id="GO:0004721">
    <property type="term" value="F:phosphoprotein phosphatase activity"/>
    <property type="evidence" value="ECO:0007669"/>
    <property type="project" value="InterPro"/>
</dbReference>
<dbReference type="PANTHER" id="PTHR31126">
    <property type="entry name" value="TYROSINE-PROTEIN PHOSPHATASE"/>
    <property type="match status" value="1"/>
</dbReference>
<accession>A0A242NRE1</accession>
<dbReference type="PANTHER" id="PTHR31126:SF1">
    <property type="entry name" value="TYROSINE SPECIFIC PROTEIN PHOSPHATASES DOMAIN-CONTAINING PROTEIN"/>
    <property type="match status" value="1"/>
</dbReference>
<comment type="similarity">
    <text evidence="1">Belongs to the protein-tyrosine phosphatase family.</text>
</comment>
<dbReference type="Gene3D" id="3.90.190.10">
    <property type="entry name" value="Protein tyrosine phosphatase superfamily"/>
    <property type="match status" value="1"/>
</dbReference>
<sequence>MHNNIIVNAVERLSPSRVRLSWQSPAQSQEVKIYLSDSADIKNAEKTILTQTTQSSIDLDILDDKRCYFILDINGQNYVTAERVLPLEGANNFRDIGGYKTGDGKTVRWGNLYRSDHLHNLTDKDIAYLNTANFHTIIDYRNEKEYSKQPNRLWNNQLNTLRLIPDASSAELAAKASNDHEKIQELISLSQSKNSKMVIDGSGLIMQEQNRDFIRNPETAKIYRELVDIILDSRNLAIVQHCRGGKDRTGFGIAIILAILGVNEQAILLDYAMTSELRYSRNMRRMEKYKKETDNAEILAFLYSMMEARSSYLEAAFDEMRIRFGSITGYLTKALKITESEREKIKQNYLY</sequence>
<gene>
    <name evidence="2" type="ORF">B6D06_11160</name>
</gene>
<dbReference type="RefSeq" id="WP_086321147.1">
    <property type="nucleotide sequence ID" value="NZ_NASK01000104.1"/>
</dbReference>
<dbReference type="EMBL" id="NASK01000104">
    <property type="protein sequence ID" value="OTQ48026.1"/>
    <property type="molecule type" value="Genomic_DNA"/>
</dbReference>
<evidence type="ECO:0008006" key="4">
    <source>
        <dbReference type="Google" id="ProtNLM"/>
    </source>
</evidence>
<dbReference type="AlphaFoldDB" id="A0A242NRE1"/>
<protein>
    <recommendedName>
        <fullName evidence="4">Protein-tyrosine-phosphatase</fullName>
    </recommendedName>
</protein>
<dbReference type="Proteomes" id="UP000194968">
    <property type="component" value="Unassembled WGS sequence"/>
</dbReference>
<name>A0A242NRE1_9GAMM</name>
<reference evidence="2 3" key="1">
    <citation type="submission" date="2017-03" db="EMBL/GenBank/DDBJ databases">
        <title>Comparative genomics of honeybee gut symbionts reveal geographically distinct and subgroup specific antibiotic resistance.</title>
        <authorList>
            <person name="Ludvigsen J."/>
            <person name="Porcellato D."/>
            <person name="Labee-Lund T.M."/>
            <person name="Amdam G.V."/>
            <person name="Rudi K."/>
        </authorList>
    </citation>
    <scope>NUCLEOTIDE SEQUENCE [LARGE SCALE GENOMIC DNA]</scope>
    <source>
        <strain evidence="2 3">A-4-12</strain>
    </source>
</reference>
<dbReference type="InterPro" id="IPR026893">
    <property type="entry name" value="Tyr/Ser_Pase_IphP-type"/>
</dbReference>
<evidence type="ECO:0000313" key="2">
    <source>
        <dbReference type="EMBL" id="OTQ48026.1"/>
    </source>
</evidence>
<dbReference type="InterPro" id="IPR029021">
    <property type="entry name" value="Prot-tyrosine_phosphatase-like"/>
</dbReference>
<evidence type="ECO:0000256" key="1">
    <source>
        <dbReference type="ARBA" id="ARBA00009580"/>
    </source>
</evidence>
<dbReference type="SUPFAM" id="SSF52799">
    <property type="entry name" value="(Phosphotyrosine protein) phosphatases II"/>
    <property type="match status" value="1"/>
</dbReference>
<dbReference type="Pfam" id="PF13350">
    <property type="entry name" value="Y_phosphatase3"/>
    <property type="match status" value="1"/>
</dbReference>
<comment type="caution">
    <text evidence="2">The sequence shown here is derived from an EMBL/GenBank/DDBJ whole genome shotgun (WGS) entry which is preliminary data.</text>
</comment>
<organism evidence="2 3">
    <name type="scientific">Gilliamella apis</name>
    <dbReference type="NCBI Taxonomy" id="1970738"/>
    <lineage>
        <taxon>Bacteria</taxon>
        <taxon>Pseudomonadati</taxon>
        <taxon>Pseudomonadota</taxon>
        <taxon>Gammaproteobacteria</taxon>
        <taxon>Orbales</taxon>
        <taxon>Orbaceae</taxon>
        <taxon>Gilliamella</taxon>
    </lineage>
</organism>
<evidence type="ECO:0000313" key="3">
    <source>
        <dbReference type="Proteomes" id="UP000194968"/>
    </source>
</evidence>
<proteinExistence type="inferred from homology"/>